<feature type="compositionally biased region" description="Basic residues" evidence="1">
    <location>
        <begin position="428"/>
        <end position="444"/>
    </location>
</feature>
<dbReference type="PANTHER" id="PTHR31286:SF99">
    <property type="entry name" value="DUF4283 DOMAIN-CONTAINING PROTEIN"/>
    <property type="match status" value="1"/>
</dbReference>
<dbReference type="InterPro" id="IPR025558">
    <property type="entry name" value="DUF4283"/>
</dbReference>
<evidence type="ECO:0000313" key="3">
    <source>
        <dbReference type="EMBL" id="KAB5520121.1"/>
    </source>
</evidence>
<feature type="compositionally biased region" description="Polar residues" evidence="1">
    <location>
        <begin position="1"/>
        <end position="14"/>
    </location>
</feature>
<dbReference type="EMBL" id="VDCV01000016">
    <property type="protein sequence ID" value="KAB5520121.1"/>
    <property type="molecule type" value="Genomic_DNA"/>
</dbReference>
<proteinExistence type="predicted"/>
<organism evidence="3 4">
    <name type="scientific">Salix brachista</name>
    <dbReference type="NCBI Taxonomy" id="2182728"/>
    <lineage>
        <taxon>Eukaryota</taxon>
        <taxon>Viridiplantae</taxon>
        <taxon>Streptophyta</taxon>
        <taxon>Embryophyta</taxon>
        <taxon>Tracheophyta</taxon>
        <taxon>Spermatophyta</taxon>
        <taxon>Magnoliopsida</taxon>
        <taxon>eudicotyledons</taxon>
        <taxon>Gunneridae</taxon>
        <taxon>Pentapetalae</taxon>
        <taxon>rosids</taxon>
        <taxon>fabids</taxon>
        <taxon>Malpighiales</taxon>
        <taxon>Salicaceae</taxon>
        <taxon>Saliceae</taxon>
        <taxon>Salix</taxon>
    </lineage>
</organism>
<feature type="compositionally biased region" description="Basic and acidic residues" evidence="1">
    <location>
        <begin position="387"/>
        <end position="399"/>
    </location>
</feature>
<dbReference type="Pfam" id="PF14111">
    <property type="entry name" value="DUF4283"/>
    <property type="match status" value="1"/>
</dbReference>
<evidence type="ECO:0000313" key="4">
    <source>
        <dbReference type="Proteomes" id="UP000326939"/>
    </source>
</evidence>
<dbReference type="InterPro" id="IPR040256">
    <property type="entry name" value="At4g02000-like"/>
</dbReference>
<reference evidence="4" key="1">
    <citation type="journal article" date="2019" name="Gigascience">
        <title>De novo genome assembly of the endangered Acer yangbiense, a plant species with extremely small populations endemic to Yunnan Province, China.</title>
        <authorList>
            <person name="Yang J."/>
            <person name="Wariss H.M."/>
            <person name="Tao L."/>
            <person name="Zhang R."/>
            <person name="Yun Q."/>
            <person name="Hollingsworth P."/>
            <person name="Dao Z."/>
            <person name="Luo G."/>
            <person name="Guo H."/>
            <person name="Ma Y."/>
            <person name="Sun W."/>
        </authorList>
    </citation>
    <scope>NUCLEOTIDE SEQUENCE [LARGE SCALE GENOMIC DNA]</scope>
    <source>
        <strain evidence="4">cv. br00</strain>
    </source>
</reference>
<gene>
    <name evidence="3" type="ORF">DKX38_024440</name>
</gene>
<name>A0A5N5JLB3_9ROSI</name>
<feature type="compositionally biased region" description="Polar residues" evidence="1">
    <location>
        <begin position="366"/>
        <end position="385"/>
    </location>
</feature>
<sequence length="444" mass="49895">MSRQMPTSTQQISQYPPDKNPREAESLPKKAMAANNQEHANPANKQTMAANNQEHANPANKQTITWADRVRVTNSTTRHTLEDLPQQPAGTKLVIPADMKMHNMEQWSCCMVGFFTGYKPPYQAINLIARKAWGTHGLEEVSSMADGFLIFRFATEEAVSEVIEKGPWMIGGKNIILQKWTPKFQFDRSRISALPVWVRLRGLPLPLWTKEGLSMAASMLGKPLSCDEQTIRCRRLDYARLCVELDASLPFVHKFEVESPITEKPQLVRVEYEWKPPRCMKCHSFGHNCSPQTEHIPTNKLREEEMPMEEPTEPAKGRSHPGNPNPNQEKEMSAFQATNNHTGSTSSAPKTKKITTDIQGKENKRQPNATLNSTSCMAPPVSTSSKHGKEPLIQDHNEVGEEEDEATSEHQSRPSANDDDPLLQTMTVRKKKGGKKKGREARGL</sequence>
<feature type="domain" description="DUF4283" evidence="2">
    <location>
        <begin position="103"/>
        <end position="187"/>
    </location>
</feature>
<evidence type="ECO:0000256" key="1">
    <source>
        <dbReference type="SAM" id="MobiDB-lite"/>
    </source>
</evidence>
<dbReference type="PANTHER" id="PTHR31286">
    <property type="entry name" value="GLYCINE-RICH CELL WALL STRUCTURAL PROTEIN 1.8-LIKE"/>
    <property type="match status" value="1"/>
</dbReference>
<accession>A0A5N5JLB3</accession>
<feature type="compositionally biased region" description="Polar residues" evidence="1">
    <location>
        <begin position="335"/>
        <end position="349"/>
    </location>
</feature>
<comment type="caution">
    <text evidence="3">The sequence shown here is derived from an EMBL/GenBank/DDBJ whole genome shotgun (WGS) entry which is preliminary data.</text>
</comment>
<feature type="region of interest" description="Disordered" evidence="1">
    <location>
        <begin position="1"/>
        <end position="39"/>
    </location>
</feature>
<dbReference type="Proteomes" id="UP000326939">
    <property type="component" value="Chromosome 16"/>
</dbReference>
<dbReference type="AlphaFoldDB" id="A0A5N5JLB3"/>
<feature type="region of interest" description="Disordered" evidence="1">
    <location>
        <begin position="290"/>
        <end position="444"/>
    </location>
</feature>
<feature type="compositionally biased region" description="Basic and acidic residues" evidence="1">
    <location>
        <begin position="19"/>
        <end position="28"/>
    </location>
</feature>
<keyword evidence="4" id="KW-1185">Reference proteome</keyword>
<evidence type="ECO:0000259" key="2">
    <source>
        <dbReference type="Pfam" id="PF14111"/>
    </source>
</evidence>
<protein>
    <recommendedName>
        <fullName evidence="2">DUF4283 domain-containing protein</fullName>
    </recommendedName>
</protein>